<evidence type="ECO:0000313" key="9">
    <source>
        <dbReference type="EMBL" id="TGJ77885.1"/>
    </source>
</evidence>
<evidence type="ECO:0000256" key="5">
    <source>
        <dbReference type="ARBA" id="ARBA00025933"/>
    </source>
</evidence>
<name>A0A4Z0YES6_9FIRM</name>
<feature type="domain" description="Flagellar basal body rod protein N-terminal" evidence="7">
    <location>
        <begin position="7"/>
        <end position="34"/>
    </location>
</feature>
<dbReference type="PANTHER" id="PTHR30435">
    <property type="entry name" value="FLAGELLAR PROTEIN"/>
    <property type="match status" value="1"/>
</dbReference>
<organism evidence="9 10">
    <name type="scientific">Caproiciproducens galactitolivorans</name>
    <dbReference type="NCBI Taxonomy" id="642589"/>
    <lineage>
        <taxon>Bacteria</taxon>
        <taxon>Bacillati</taxon>
        <taxon>Bacillota</taxon>
        <taxon>Clostridia</taxon>
        <taxon>Eubacteriales</taxon>
        <taxon>Acutalibacteraceae</taxon>
        <taxon>Caproiciproducens</taxon>
    </lineage>
</organism>
<dbReference type="Pfam" id="PF00460">
    <property type="entry name" value="Flg_bb_rod"/>
    <property type="match status" value="1"/>
</dbReference>
<evidence type="ECO:0000259" key="8">
    <source>
        <dbReference type="Pfam" id="PF06429"/>
    </source>
</evidence>
<dbReference type="InterPro" id="IPR010930">
    <property type="entry name" value="Flg_bb/hook_C_dom"/>
</dbReference>
<dbReference type="AlphaFoldDB" id="A0A4Z0YES6"/>
<evidence type="ECO:0000313" key="10">
    <source>
        <dbReference type="Proteomes" id="UP000297714"/>
    </source>
</evidence>
<evidence type="ECO:0000256" key="6">
    <source>
        <dbReference type="RuleBase" id="RU362062"/>
    </source>
</evidence>
<keyword evidence="9" id="KW-0969">Cilium</keyword>
<feature type="domain" description="Flagellar basal-body/hook protein C-terminal" evidence="8">
    <location>
        <begin position="99"/>
        <end position="143"/>
    </location>
</feature>
<evidence type="ECO:0000256" key="3">
    <source>
        <dbReference type="ARBA" id="ARBA00017941"/>
    </source>
</evidence>
<dbReference type="OrthoDB" id="9794148at2"/>
<dbReference type="EMBL" id="SRMQ01000001">
    <property type="protein sequence ID" value="TGJ77885.1"/>
    <property type="molecule type" value="Genomic_DNA"/>
</dbReference>
<keyword evidence="9" id="KW-0966">Cell projection</keyword>
<dbReference type="RefSeq" id="WP_135656951.1">
    <property type="nucleotide sequence ID" value="NZ_JAJUFJ010000001.1"/>
</dbReference>
<proteinExistence type="inferred from homology"/>
<comment type="subunit">
    <text evidence="5 6">The basal body constitutes a major portion of the flagellar organelle and consists of four rings (L,P,S, and M) mounted on a central rod. The rod consists of about 26 subunits of FlgG in the distal portion, and FlgB, FlgC and FlgF are thought to build up the proximal portion of the rod with about 6 subunits each.</text>
</comment>
<comment type="caution">
    <text evidence="9">The sequence shown here is derived from an EMBL/GenBank/DDBJ whole genome shotgun (WGS) entry which is preliminary data.</text>
</comment>
<comment type="subcellular location">
    <subcellularLocation>
        <location evidence="1 6">Bacterial flagellum basal body</location>
    </subcellularLocation>
</comment>
<dbReference type="PANTHER" id="PTHR30435:SF2">
    <property type="entry name" value="FLAGELLAR BASAL-BODY ROD PROTEIN FLGC"/>
    <property type="match status" value="1"/>
</dbReference>
<comment type="similarity">
    <text evidence="2">Belongs to the flagella basal body rod proteins family.</text>
</comment>
<dbReference type="GO" id="GO:0030694">
    <property type="term" value="C:bacterial-type flagellum basal body, rod"/>
    <property type="evidence" value="ECO:0007669"/>
    <property type="project" value="UniProtKB-UniRule"/>
</dbReference>
<protein>
    <recommendedName>
        <fullName evidence="3 6">Flagellar basal-body rod protein FlgC</fullName>
    </recommendedName>
</protein>
<sequence length="146" mass="16039">MSFLSSLNISGSGLTASRLRMDVISENISNATTTRTENGGPYRRKMVIYEPAEQSPFQRIFASKLQQSGEQRGVKVTQIAEDQSDFVPVYDPSHPDANAQGYVMMPNVDPIKETIDMMSATRAYDANLTAFNAVKGMAVKALELGR</sequence>
<dbReference type="InterPro" id="IPR001444">
    <property type="entry name" value="Flag_bb_rod_N"/>
</dbReference>
<gene>
    <name evidence="9" type="primary">flgC</name>
    <name evidence="9" type="ORF">CAGA_02940</name>
</gene>
<keyword evidence="9" id="KW-0282">Flagellum</keyword>
<dbReference type="NCBIfam" id="TIGR01395">
    <property type="entry name" value="FlgC"/>
    <property type="match status" value="1"/>
</dbReference>
<keyword evidence="4 6" id="KW-0975">Bacterial flagellum</keyword>
<dbReference type="Pfam" id="PF06429">
    <property type="entry name" value="Flg_bbr_C"/>
    <property type="match status" value="1"/>
</dbReference>
<accession>A0A4Z0YES6</accession>
<keyword evidence="10" id="KW-1185">Reference proteome</keyword>
<evidence type="ECO:0000256" key="1">
    <source>
        <dbReference type="ARBA" id="ARBA00004117"/>
    </source>
</evidence>
<evidence type="ECO:0000259" key="7">
    <source>
        <dbReference type="Pfam" id="PF00460"/>
    </source>
</evidence>
<reference evidence="9 10" key="1">
    <citation type="submission" date="2019-04" db="EMBL/GenBank/DDBJ databases">
        <authorList>
            <person name="Poehlein A."/>
            <person name="Bengelsdorf F.R."/>
            <person name="Duerre P."/>
            <person name="Daniel R."/>
        </authorList>
    </citation>
    <scope>NUCLEOTIDE SEQUENCE [LARGE SCALE GENOMIC DNA]</scope>
    <source>
        <strain evidence="9 10">BS-1</strain>
    </source>
</reference>
<evidence type="ECO:0000256" key="2">
    <source>
        <dbReference type="ARBA" id="ARBA00009677"/>
    </source>
</evidence>
<dbReference type="InterPro" id="IPR006299">
    <property type="entry name" value="FlgC"/>
</dbReference>
<evidence type="ECO:0000256" key="4">
    <source>
        <dbReference type="ARBA" id="ARBA00023143"/>
    </source>
</evidence>
<dbReference type="GO" id="GO:0071978">
    <property type="term" value="P:bacterial-type flagellum-dependent swarming motility"/>
    <property type="evidence" value="ECO:0007669"/>
    <property type="project" value="TreeGrafter"/>
</dbReference>
<dbReference type="Proteomes" id="UP000297714">
    <property type="component" value="Unassembled WGS sequence"/>
</dbReference>